<dbReference type="Proteomes" id="UP000193136">
    <property type="component" value="Unassembled WGS sequence"/>
</dbReference>
<dbReference type="RefSeq" id="WP_085009779.1">
    <property type="nucleotide sequence ID" value="NZ_NAAD01000005.1"/>
</dbReference>
<name>A0A1X0Y8K9_9BACT</name>
<dbReference type="OrthoDB" id="128751at2"/>
<feature type="transmembrane region" description="Helical" evidence="1">
    <location>
        <begin position="7"/>
        <end position="25"/>
    </location>
</feature>
<dbReference type="AlphaFoldDB" id="A0A1X0Y8K9"/>
<evidence type="ECO:0008006" key="4">
    <source>
        <dbReference type="Google" id="ProtNLM"/>
    </source>
</evidence>
<keyword evidence="3" id="KW-1185">Reference proteome</keyword>
<evidence type="ECO:0000313" key="2">
    <source>
        <dbReference type="EMBL" id="ORJ61505.1"/>
    </source>
</evidence>
<accession>A0A1X0Y8K9</accession>
<keyword evidence="1" id="KW-1133">Transmembrane helix</keyword>
<reference evidence="2 3" key="1">
    <citation type="submission" date="2017-03" db="EMBL/GenBank/DDBJ databases">
        <title>Genome sequence of Geothermobacter sp. EPR-M, Deep-Sea Iron Reducer.</title>
        <authorList>
            <person name="Tully B."/>
            <person name="Savalia P."/>
            <person name="Abuyen K."/>
            <person name="Baughan C."/>
            <person name="Romero E."/>
            <person name="Ronkowski C."/>
            <person name="Torres B."/>
            <person name="Tremblay J."/>
            <person name="Trujillo A."/>
            <person name="Tyler M."/>
            <person name="Perez-Rodriguez I."/>
            <person name="Amend J."/>
        </authorList>
    </citation>
    <scope>NUCLEOTIDE SEQUENCE [LARGE SCALE GENOMIC DNA]</scope>
    <source>
        <strain evidence="2 3">EPR-M</strain>
    </source>
</reference>
<comment type="caution">
    <text evidence="2">The sequence shown here is derived from an EMBL/GenBank/DDBJ whole genome shotgun (WGS) entry which is preliminary data.</text>
</comment>
<feature type="transmembrane region" description="Helical" evidence="1">
    <location>
        <begin position="77"/>
        <end position="96"/>
    </location>
</feature>
<protein>
    <recommendedName>
        <fullName evidence="4">Ferric reductase like transmembrane component</fullName>
    </recommendedName>
</protein>
<keyword evidence="1" id="KW-0472">Membrane</keyword>
<sequence>MKEKEKIIASALVVIILVLWAGALFHVSPRFAGSLAGGIFGVTGGLLMLVPLVYTIIKRVKSLKTATTRRVPMRTLLAWHIYAGLVGPLLVLIHTGHKFESFLGLSLTLLTLIVVLSGFVGRYLLARVGQGLREKKARLETLNAAYDQMVTALATEPERLAAIRPFASFRRRLAAVLLTADDSNSRQPAVEPLNVVRHVEAIADVEQAILLHDQFKKWFSRWLKWHLCVSLLLYLLLFFHVWASLYFGLRWFQ</sequence>
<organism evidence="2 3">
    <name type="scientific">Geothermobacter hydrogeniphilus</name>
    <dbReference type="NCBI Taxonomy" id="1969733"/>
    <lineage>
        <taxon>Bacteria</taxon>
        <taxon>Pseudomonadati</taxon>
        <taxon>Thermodesulfobacteriota</taxon>
        <taxon>Desulfuromonadia</taxon>
        <taxon>Desulfuromonadales</taxon>
        <taxon>Geothermobacteraceae</taxon>
        <taxon>Geothermobacter</taxon>
    </lineage>
</organism>
<dbReference type="EMBL" id="NAAD01000005">
    <property type="protein sequence ID" value="ORJ61505.1"/>
    <property type="molecule type" value="Genomic_DNA"/>
</dbReference>
<evidence type="ECO:0000313" key="3">
    <source>
        <dbReference type="Proteomes" id="UP000193136"/>
    </source>
</evidence>
<dbReference type="STRING" id="1969733.B5V00_05560"/>
<evidence type="ECO:0000256" key="1">
    <source>
        <dbReference type="SAM" id="Phobius"/>
    </source>
</evidence>
<gene>
    <name evidence="2" type="ORF">B5V00_05560</name>
</gene>
<keyword evidence="1" id="KW-0812">Transmembrane</keyword>
<feature type="transmembrane region" description="Helical" evidence="1">
    <location>
        <begin position="225"/>
        <end position="249"/>
    </location>
</feature>
<feature type="transmembrane region" description="Helical" evidence="1">
    <location>
        <begin position="31"/>
        <end position="57"/>
    </location>
</feature>
<proteinExistence type="predicted"/>
<feature type="transmembrane region" description="Helical" evidence="1">
    <location>
        <begin position="102"/>
        <end position="125"/>
    </location>
</feature>